<evidence type="ECO:0000313" key="1">
    <source>
        <dbReference type="EMBL" id="GMT03069.1"/>
    </source>
</evidence>
<comment type="caution">
    <text evidence="1">The sequence shown here is derived from an EMBL/GenBank/DDBJ whole genome shotgun (WGS) entry which is preliminary data.</text>
</comment>
<feature type="non-terminal residue" evidence="1">
    <location>
        <position position="158"/>
    </location>
</feature>
<proteinExistence type="predicted"/>
<dbReference type="EMBL" id="BTSX01000006">
    <property type="protein sequence ID" value="GMT03069.1"/>
    <property type="molecule type" value="Genomic_DNA"/>
</dbReference>
<evidence type="ECO:0008006" key="3">
    <source>
        <dbReference type="Google" id="ProtNLM"/>
    </source>
</evidence>
<evidence type="ECO:0000313" key="2">
    <source>
        <dbReference type="Proteomes" id="UP001432027"/>
    </source>
</evidence>
<sequence length="158" mass="17057">TLVHFFSSFIIPSTFFSTLVSSLSSVTFSISSLSSSVITSIAAFPLFVSIRGRFAAPLTPFTLNKASNLFSLAASRRAVSIIDVSSTDEALEDPLDEEFIRRFFEGRIGGFLVLAGPCSHEPSIVPPSLGEGLAQRTWTSSESDMLLALETSEIINEE</sequence>
<name>A0AAV5UAE0_9BILA</name>
<keyword evidence="2" id="KW-1185">Reference proteome</keyword>
<reference evidence="1" key="1">
    <citation type="submission" date="2023-10" db="EMBL/GenBank/DDBJ databases">
        <title>Genome assembly of Pristionchus species.</title>
        <authorList>
            <person name="Yoshida K."/>
            <person name="Sommer R.J."/>
        </authorList>
    </citation>
    <scope>NUCLEOTIDE SEQUENCE</scope>
    <source>
        <strain evidence="1">RS0144</strain>
    </source>
</reference>
<dbReference type="Proteomes" id="UP001432027">
    <property type="component" value="Unassembled WGS sequence"/>
</dbReference>
<protein>
    <recommendedName>
        <fullName evidence="3">Ribosomal protein</fullName>
    </recommendedName>
</protein>
<dbReference type="AlphaFoldDB" id="A0AAV5UAE0"/>
<organism evidence="1 2">
    <name type="scientific">Pristionchus entomophagus</name>
    <dbReference type="NCBI Taxonomy" id="358040"/>
    <lineage>
        <taxon>Eukaryota</taxon>
        <taxon>Metazoa</taxon>
        <taxon>Ecdysozoa</taxon>
        <taxon>Nematoda</taxon>
        <taxon>Chromadorea</taxon>
        <taxon>Rhabditida</taxon>
        <taxon>Rhabditina</taxon>
        <taxon>Diplogasteromorpha</taxon>
        <taxon>Diplogasteroidea</taxon>
        <taxon>Neodiplogasteridae</taxon>
        <taxon>Pristionchus</taxon>
    </lineage>
</organism>
<feature type="non-terminal residue" evidence="1">
    <location>
        <position position="1"/>
    </location>
</feature>
<accession>A0AAV5UAE0</accession>
<gene>
    <name evidence="1" type="ORF">PENTCL1PPCAC_25243</name>
</gene>